<protein>
    <recommendedName>
        <fullName evidence="2">BspA family leucine-rich repeat surface protein</fullName>
    </recommendedName>
</protein>
<accession>A0A6C0DYN9</accession>
<dbReference type="Pfam" id="PF03382">
    <property type="entry name" value="DUF285"/>
    <property type="match status" value="1"/>
</dbReference>
<dbReference type="AlphaFoldDB" id="A0A6C0DYN9"/>
<dbReference type="InterPro" id="IPR005046">
    <property type="entry name" value="DUF285"/>
</dbReference>
<name>A0A6C0DYN9_9ZZZZ</name>
<reference evidence="1" key="1">
    <citation type="journal article" date="2020" name="Nature">
        <title>Giant virus diversity and host interactions through global metagenomics.</title>
        <authorList>
            <person name="Schulz F."/>
            <person name="Roux S."/>
            <person name="Paez-Espino D."/>
            <person name="Jungbluth S."/>
            <person name="Walsh D.A."/>
            <person name="Denef V.J."/>
            <person name="McMahon K.D."/>
            <person name="Konstantinidis K.T."/>
            <person name="Eloe-Fadrosh E.A."/>
            <person name="Kyrpides N.C."/>
            <person name="Woyke T."/>
        </authorList>
    </citation>
    <scope>NUCLEOTIDE SEQUENCE</scope>
    <source>
        <strain evidence="1">GVMAG-M-3300023179-103</strain>
    </source>
</reference>
<evidence type="ECO:0008006" key="2">
    <source>
        <dbReference type="Google" id="ProtNLM"/>
    </source>
</evidence>
<evidence type="ECO:0000313" key="1">
    <source>
        <dbReference type="EMBL" id="QHT22016.1"/>
    </source>
</evidence>
<dbReference type="EMBL" id="MN739700">
    <property type="protein sequence ID" value="QHT22016.1"/>
    <property type="molecule type" value="Genomic_DNA"/>
</dbReference>
<sequence length="228" mass="27118">MLNHLKQELLEMLNEKELYKFIYAYHEAPIIMIYDIKYDNQTIRLPIDGNNHRIIFENDVEETELTHTFKNKGEYKITIYGDNITYINYGKLPFWECFYLKEVVSYGTSKLNKISFKRCISLTKVPDELIETVDDISEMFSETKNFNQDITNWNTKNIINMSGMFEKSIFNQYISNWDIENVKDMSYMFYNANEFTQNISQWIIKTDINTKNMFVGAGISEENKPILK</sequence>
<organism evidence="1">
    <name type="scientific">viral metagenome</name>
    <dbReference type="NCBI Taxonomy" id="1070528"/>
    <lineage>
        <taxon>unclassified sequences</taxon>
        <taxon>metagenomes</taxon>
        <taxon>organismal metagenomes</taxon>
    </lineage>
</organism>
<proteinExistence type="predicted"/>
<dbReference type="InterPro" id="IPR011889">
    <property type="entry name" value="Liste_lipo_26"/>
</dbReference>
<dbReference type="NCBIfam" id="TIGR02167">
    <property type="entry name" value="Liste_lipo_26"/>
    <property type="match status" value="1"/>
</dbReference>